<keyword evidence="5" id="KW-1185">Reference proteome</keyword>
<dbReference type="PANTHER" id="PTHR30055:SF148">
    <property type="entry name" value="TETR-FAMILY TRANSCRIPTIONAL REGULATOR"/>
    <property type="match status" value="1"/>
</dbReference>
<dbReference type="Gene3D" id="1.10.357.10">
    <property type="entry name" value="Tetracycline Repressor, domain 2"/>
    <property type="match status" value="1"/>
</dbReference>
<dbReference type="InterPro" id="IPR041479">
    <property type="entry name" value="TetR_CgmR_C"/>
</dbReference>
<reference evidence="4" key="1">
    <citation type="submission" date="2021-08" db="EMBL/GenBank/DDBJ databases">
        <authorList>
            <person name="Zhang H."/>
            <person name="Xu M."/>
            <person name="Yu Z."/>
            <person name="Yang L."/>
            <person name="Cai Y."/>
        </authorList>
    </citation>
    <scope>NUCLEOTIDE SEQUENCE</scope>
    <source>
        <strain evidence="4">CHL1</strain>
    </source>
</reference>
<dbReference type="GO" id="GO:0000976">
    <property type="term" value="F:transcription cis-regulatory region binding"/>
    <property type="evidence" value="ECO:0007669"/>
    <property type="project" value="TreeGrafter"/>
</dbReference>
<dbReference type="RefSeq" id="WP_261401695.1">
    <property type="nucleotide sequence ID" value="NZ_CP081869.1"/>
</dbReference>
<dbReference type="InterPro" id="IPR050109">
    <property type="entry name" value="HTH-type_TetR-like_transc_reg"/>
</dbReference>
<proteinExistence type="predicted"/>
<dbReference type="SUPFAM" id="SSF46689">
    <property type="entry name" value="Homeodomain-like"/>
    <property type="match status" value="1"/>
</dbReference>
<dbReference type="SUPFAM" id="SSF48498">
    <property type="entry name" value="Tetracyclin repressor-like, C-terminal domain"/>
    <property type="match status" value="1"/>
</dbReference>
<dbReference type="Proteomes" id="UP000825701">
    <property type="component" value="Chromosome"/>
</dbReference>
<dbReference type="InterPro" id="IPR023772">
    <property type="entry name" value="DNA-bd_HTH_TetR-type_CS"/>
</dbReference>
<evidence type="ECO:0000259" key="3">
    <source>
        <dbReference type="PROSITE" id="PS50977"/>
    </source>
</evidence>
<dbReference type="PROSITE" id="PS01081">
    <property type="entry name" value="HTH_TETR_1"/>
    <property type="match status" value="1"/>
</dbReference>
<protein>
    <submittedName>
        <fullName evidence="4">TetR/AcrR family transcriptional regulator</fullName>
    </submittedName>
</protein>
<dbReference type="Pfam" id="PF17937">
    <property type="entry name" value="TetR_C_28"/>
    <property type="match status" value="1"/>
</dbReference>
<dbReference type="PROSITE" id="PS50977">
    <property type="entry name" value="HTH_TETR_2"/>
    <property type="match status" value="1"/>
</dbReference>
<organism evidence="4 5">
    <name type="scientific">Chenggangzhangella methanolivorans</name>
    <dbReference type="NCBI Taxonomy" id="1437009"/>
    <lineage>
        <taxon>Bacteria</taxon>
        <taxon>Pseudomonadati</taxon>
        <taxon>Pseudomonadota</taxon>
        <taxon>Alphaproteobacteria</taxon>
        <taxon>Hyphomicrobiales</taxon>
        <taxon>Methylopilaceae</taxon>
        <taxon>Chenggangzhangella</taxon>
    </lineage>
</organism>
<dbReference type="InterPro" id="IPR036271">
    <property type="entry name" value="Tet_transcr_reg_TetR-rel_C_sf"/>
</dbReference>
<feature type="DNA-binding region" description="H-T-H motif" evidence="2">
    <location>
        <begin position="35"/>
        <end position="54"/>
    </location>
</feature>
<gene>
    <name evidence="4" type="ORF">K6K41_17335</name>
</gene>
<dbReference type="InterPro" id="IPR001647">
    <property type="entry name" value="HTH_TetR"/>
</dbReference>
<sequence length="197" mass="21841">MSEAHTRRKQPDVVRRALLQEAARIAANEGLAAVTIDSVAKAAGVTKGGLFHHFQSKQALIDGVMAEAIALLEEDVERRMEGDPEPYGRFTRAYVDCMFADLEREDARLWAAICASLMADASLRKTWSDWFTARLARHAETDGALEHAIARLAADGVWHASLYGMEAECGPDRNALRGRLIEMTRRPAMSENTSEDR</sequence>
<dbReference type="KEGG" id="cmet:K6K41_17335"/>
<name>A0A9E6R7B1_9HYPH</name>
<dbReference type="GO" id="GO:0003700">
    <property type="term" value="F:DNA-binding transcription factor activity"/>
    <property type="evidence" value="ECO:0007669"/>
    <property type="project" value="TreeGrafter"/>
</dbReference>
<keyword evidence="1 2" id="KW-0238">DNA-binding</keyword>
<dbReference type="InterPro" id="IPR009057">
    <property type="entry name" value="Homeodomain-like_sf"/>
</dbReference>
<dbReference type="PANTHER" id="PTHR30055">
    <property type="entry name" value="HTH-TYPE TRANSCRIPTIONAL REGULATOR RUTR"/>
    <property type="match status" value="1"/>
</dbReference>
<evidence type="ECO:0000256" key="1">
    <source>
        <dbReference type="ARBA" id="ARBA00023125"/>
    </source>
</evidence>
<dbReference type="PRINTS" id="PR00455">
    <property type="entry name" value="HTHTETR"/>
</dbReference>
<evidence type="ECO:0000313" key="5">
    <source>
        <dbReference type="Proteomes" id="UP000825701"/>
    </source>
</evidence>
<accession>A0A9E6R7B1</accession>
<dbReference type="AlphaFoldDB" id="A0A9E6R7B1"/>
<dbReference type="Pfam" id="PF00440">
    <property type="entry name" value="TetR_N"/>
    <property type="match status" value="1"/>
</dbReference>
<dbReference type="EMBL" id="CP081869">
    <property type="protein sequence ID" value="QZN98736.1"/>
    <property type="molecule type" value="Genomic_DNA"/>
</dbReference>
<feature type="domain" description="HTH tetR-type" evidence="3">
    <location>
        <begin position="12"/>
        <end position="72"/>
    </location>
</feature>
<evidence type="ECO:0000256" key="2">
    <source>
        <dbReference type="PROSITE-ProRule" id="PRU00335"/>
    </source>
</evidence>
<evidence type="ECO:0000313" key="4">
    <source>
        <dbReference type="EMBL" id="QZN98736.1"/>
    </source>
</evidence>